<name>A0A1I3QUI1_9PLAN</name>
<keyword evidence="1" id="KW-0812">Transmembrane</keyword>
<keyword evidence="1" id="KW-1133">Transmembrane helix</keyword>
<reference evidence="3" key="1">
    <citation type="submission" date="2016-10" db="EMBL/GenBank/DDBJ databases">
        <authorList>
            <person name="Varghese N."/>
            <person name="Submissions S."/>
        </authorList>
    </citation>
    <scope>NUCLEOTIDE SEQUENCE [LARGE SCALE GENOMIC DNA]</scope>
    <source>
        <strain evidence="3">DSM 26348</strain>
    </source>
</reference>
<keyword evidence="3" id="KW-1185">Reference proteome</keyword>
<proteinExistence type="predicted"/>
<protein>
    <submittedName>
        <fullName evidence="2">Uncharacterized protein</fullName>
    </submittedName>
</protein>
<evidence type="ECO:0000313" key="3">
    <source>
        <dbReference type="Proteomes" id="UP000199518"/>
    </source>
</evidence>
<dbReference type="AlphaFoldDB" id="A0A1I3QUI1"/>
<dbReference type="EMBL" id="FOQD01000019">
    <property type="protein sequence ID" value="SFJ37913.1"/>
    <property type="molecule type" value="Genomic_DNA"/>
</dbReference>
<organism evidence="2 3">
    <name type="scientific">Planctomicrobium piriforme</name>
    <dbReference type="NCBI Taxonomy" id="1576369"/>
    <lineage>
        <taxon>Bacteria</taxon>
        <taxon>Pseudomonadati</taxon>
        <taxon>Planctomycetota</taxon>
        <taxon>Planctomycetia</taxon>
        <taxon>Planctomycetales</taxon>
        <taxon>Planctomycetaceae</taxon>
        <taxon>Planctomicrobium</taxon>
    </lineage>
</organism>
<evidence type="ECO:0000256" key="1">
    <source>
        <dbReference type="SAM" id="Phobius"/>
    </source>
</evidence>
<keyword evidence="1" id="KW-0472">Membrane</keyword>
<accession>A0A1I3QUI1</accession>
<evidence type="ECO:0000313" key="2">
    <source>
        <dbReference type="EMBL" id="SFJ37913.1"/>
    </source>
</evidence>
<gene>
    <name evidence="2" type="ORF">SAMN05421753_11959</name>
</gene>
<sequence length="276" mass="29687">MQGTLRVVVGMYCFGVAAARLHQLRPDRVVEFLGRPGNLPEGQVNQFGDLLAYGMILCGVLTLLRPISLVLIAIVVYAAAASVAGMFDDQNARAHWTPALEATRWMAPLALLLIDFWPPRVRPTLVLCLSAVGLLRMTTAAMFLAQGIICIDQCQHGGAWADLVQSVALNGFQRTIDADVSQRCLGIVGGVNFAVAACLMTSRNPVVPLLATIWGGLMAFSYTLAGARAGYDQTLLRASEWGAPLIVTIFQSLSVKDHKPDYVPEITSPPKSPGKK</sequence>
<feature type="transmembrane region" description="Helical" evidence="1">
    <location>
        <begin position="69"/>
        <end position="87"/>
    </location>
</feature>
<feature type="transmembrane region" description="Helical" evidence="1">
    <location>
        <begin position="7"/>
        <end position="24"/>
    </location>
</feature>
<dbReference type="Proteomes" id="UP000199518">
    <property type="component" value="Unassembled WGS sequence"/>
</dbReference>